<protein>
    <submittedName>
        <fullName evidence="1">Uncharacterized protein</fullName>
    </submittedName>
</protein>
<name>F2UDP8_SALR5</name>
<evidence type="ECO:0000313" key="1">
    <source>
        <dbReference type="EMBL" id="EGD74743.1"/>
    </source>
</evidence>
<dbReference type="GeneID" id="16073573"/>
<evidence type="ECO:0000313" key="2">
    <source>
        <dbReference type="Proteomes" id="UP000007799"/>
    </source>
</evidence>
<keyword evidence="2" id="KW-1185">Reference proteome</keyword>
<dbReference type="KEGG" id="sre:PTSG_06106"/>
<proteinExistence type="predicted"/>
<gene>
    <name evidence="1" type="ORF">PTSG_06106</name>
</gene>
<reference evidence="1" key="1">
    <citation type="submission" date="2009-08" db="EMBL/GenBank/DDBJ databases">
        <title>Annotation of Salpingoeca rosetta.</title>
        <authorList>
            <consortium name="The Broad Institute Genome Sequencing Platform"/>
            <person name="Russ C."/>
            <person name="Cuomo C."/>
            <person name="Burger G."/>
            <person name="Gray M.W."/>
            <person name="Holland P.W.H."/>
            <person name="King N."/>
            <person name="Lang F.B.F."/>
            <person name="Roger A.J."/>
            <person name="Ruiz-Trillo I."/>
            <person name="Young S.K."/>
            <person name="Zeng Q."/>
            <person name="Gargeya S."/>
            <person name="Alvarado L."/>
            <person name="Berlin A."/>
            <person name="Chapman S.B."/>
            <person name="Chen Z."/>
            <person name="Freedman E."/>
            <person name="Gellesch M."/>
            <person name="Goldberg J."/>
            <person name="Griggs A."/>
            <person name="Gujja S."/>
            <person name="Heilman E."/>
            <person name="Heiman D."/>
            <person name="Howarth C."/>
            <person name="Mehta T."/>
            <person name="Neiman D."/>
            <person name="Pearson M."/>
            <person name="Roberts A."/>
            <person name="Saif S."/>
            <person name="Shea T."/>
            <person name="Shenoy N."/>
            <person name="Sisk P."/>
            <person name="Stolte C."/>
            <person name="Sykes S."/>
            <person name="White J."/>
            <person name="Yandava C."/>
            <person name="Haas B."/>
            <person name="Nusbaum C."/>
            <person name="Birren B."/>
        </authorList>
    </citation>
    <scope>NUCLEOTIDE SEQUENCE [LARGE SCALE GENOMIC DNA]</scope>
    <source>
        <strain evidence="1">ATCC 50818</strain>
    </source>
</reference>
<dbReference type="Proteomes" id="UP000007799">
    <property type="component" value="Unassembled WGS sequence"/>
</dbReference>
<dbReference type="RefSeq" id="XP_004993000.1">
    <property type="nucleotide sequence ID" value="XM_004992943.1"/>
</dbReference>
<accession>F2UDP8</accession>
<sequence>MSFGRDCVESGGGGGEYYFTDALGTKWTIPYDQDSLTVQFDPETRRGFAFRPSEGAGSYWYLSLTGATGIACQHFGAEDDAVRSWYLRDATDGGNGYYSTWGVPRGTNVPTMILKMEYAHCSPDDVNQGVCTHPVHLGSCSSYRILCFP</sequence>
<dbReference type="EMBL" id="GL832969">
    <property type="protein sequence ID" value="EGD74743.1"/>
    <property type="molecule type" value="Genomic_DNA"/>
</dbReference>
<organism evidence="2">
    <name type="scientific">Salpingoeca rosetta (strain ATCC 50818 / BSB-021)</name>
    <dbReference type="NCBI Taxonomy" id="946362"/>
    <lineage>
        <taxon>Eukaryota</taxon>
        <taxon>Choanoflagellata</taxon>
        <taxon>Craspedida</taxon>
        <taxon>Salpingoecidae</taxon>
        <taxon>Salpingoeca</taxon>
    </lineage>
</organism>
<dbReference type="InParanoid" id="F2UDP8"/>
<dbReference type="AlphaFoldDB" id="F2UDP8"/>